<evidence type="ECO:0000256" key="1">
    <source>
        <dbReference type="ARBA" id="ARBA00010980"/>
    </source>
</evidence>
<evidence type="ECO:0000256" key="4">
    <source>
        <dbReference type="RuleBase" id="RU361173"/>
    </source>
</evidence>
<proteinExistence type="inferred from homology"/>
<reference evidence="8" key="1">
    <citation type="journal article" date="2021" name="Nat. Commun.">
        <title>Genetic determinants of endophytism in the Arabidopsis root mycobiome.</title>
        <authorList>
            <person name="Mesny F."/>
            <person name="Miyauchi S."/>
            <person name="Thiergart T."/>
            <person name="Pickel B."/>
            <person name="Atanasova L."/>
            <person name="Karlsson M."/>
            <person name="Huettel B."/>
            <person name="Barry K.W."/>
            <person name="Haridas S."/>
            <person name="Chen C."/>
            <person name="Bauer D."/>
            <person name="Andreopoulos W."/>
            <person name="Pangilinan J."/>
            <person name="LaButti K."/>
            <person name="Riley R."/>
            <person name="Lipzen A."/>
            <person name="Clum A."/>
            <person name="Drula E."/>
            <person name="Henrissat B."/>
            <person name="Kohler A."/>
            <person name="Grigoriev I.V."/>
            <person name="Martin F.M."/>
            <person name="Hacquard S."/>
        </authorList>
    </citation>
    <scope>NUCLEOTIDE SEQUENCE</scope>
    <source>
        <strain evidence="8">MPI-CAGE-AT-0016</strain>
    </source>
</reference>
<dbReference type="Gene3D" id="2.160.20.10">
    <property type="entry name" value="Single-stranded right-handed beta-helix, Pectin lyase-like"/>
    <property type="match status" value="1"/>
</dbReference>
<dbReference type="PANTHER" id="PTHR31683">
    <property type="entry name" value="PECTATE LYASE 18-RELATED"/>
    <property type="match status" value="1"/>
</dbReference>
<keyword evidence="3 4" id="KW-0456">Lyase</keyword>
<dbReference type="InterPro" id="IPR012334">
    <property type="entry name" value="Pectin_lyas_fold"/>
</dbReference>
<accession>A0A8K0TMW8</accession>
<organism evidence="8 9">
    <name type="scientific">Plectosphaerella cucumerina</name>
    <dbReference type="NCBI Taxonomy" id="40658"/>
    <lineage>
        <taxon>Eukaryota</taxon>
        <taxon>Fungi</taxon>
        <taxon>Dikarya</taxon>
        <taxon>Ascomycota</taxon>
        <taxon>Pezizomycotina</taxon>
        <taxon>Sordariomycetes</taxon>
        <taxon>Hypocreomycetidae</taxon>
        <taxon>Glomerellales</taxon>
        <taxon>Plectosphaerellaceae</taxon>
        <taxon>Plectosphaerella</taxon>
    </lineage>
</organism>
<dbReference type="GO" id="GO:0030570">
    <property type="term" value="F:pectate lyase activity"/>
    <property type="evidence" value="ECO:0007669"/>
    <property type="project" value="InterPro"/>
</dbReference>
<dbReference type="SMART" id="SM00656">
    <property type="entry name" value="Amb_all"/>
    <property type="match status" value="1"/>
</dbReference>
<dbReference type="AlphaFoldDB" id="A0A8K0TMW8"/>
<keyword evidence="9" id="KW-1185">Reference proteome</keyword>
<dbReference type="Pfam" id="PF00544">
    <property type="entry name" value="Pectate_lyase_4"/>
    <property type="match status" value="1"/>
</dbReference>
<feature type="chain" id="PRO_5035471176" evidence="6">
    <location>
        <begin position="17"/>
        <end position="389"/>
    </location>
</feature>
<protein>
    <submittedName>
        <fullName evidence="8">Pectate lyase</fullName>
    </submittedName>
</protein>
<feature type="domain" description="Pectate lyase" evidence="7">
    <location>
        <begin position="47"/>
        <end position="260"/>
    </location>
</feature>
<name>A0A8K0TMW8_9PEZI</name>
<evidence type="ECO:0000259" key="7">
    <source>
        <dbReference type="SMART" id="SM00656"/>
    </source>
</evidence>
<evidence type="ECO:0000256" key="6">
    <source>
        <dbReference type="SAM" id="SignalP"/>
    </source>
</evidence>
<evidence type="ECO:0000256" key="2">
    <source>
        <dbReference type="ARBA" id="ARBA00022729"/>
    </source>
</evidence>
<feature type="region of interest" description="Disordered" evidence="5">
    <location>
        <begin position="319"/>
        <end position="373"/>
    </location>
</feature>
<comment type="subcellular location">
    <subcellularLocation>
        <location evidence="4">Secreted</location>
    </subcellularLocation>
</comment>
<feature type="signal peptide" evidence="6">
    <location>
        <begin position="1"/>
        <end position="16"/>
    </location>
</feature>
<dbReference type="PANTHER" id="PTHR31683:SF18">
    <property type="entry name" value="PECTATE LYASE 21-RELATED"/>
    <property type="match status" value="1"/>
</dbReference>
<dbReference type="InterPro" id="IPR002022">
    <property type="entry name" value="Pec_lyase"/>
</dbReference>
<dbReference type="GO" id="GO:0005576">
    <property type="term" value="C:extracellular region"/>
    <property type="evidence" value="ECO:0007669"/>
    <property type="project" value="UniProtKB-SubCell"/>
</dbReference>
<evidence type="ECO:0000313" key="9">
    <source>
        <dbReference type="Proteomes" id="UP000813385"/>
    </source>
</evidence>
<keyword evidence="4" id="KW-0624">Polysaccharide degradation</keyword>
<dbReference type="SUPFAM" id="SSF51126">
    <property type="entry name" value="Pectin lyase-like"/>
    <property type="match status" value="1"/>
</dbReference>
<dbReference type="Proteomes" id="UP000813385">
    <property type="component" value="Unassembled WGS sequence"/>
</dbReference>
<sequence length="389" mass="40917">MKSFAVISALATIAAAGPILGSRTIQKRAAITEACNIGYAEGTTGGAGGVTTTVGSLAEFTAVAEAEEPAVIVVDGAITGAYRVRVKSNKSIIGLPGASFTNVGLYINKAENVIVRNLKFSKVEASVGDAIGIQEATKVWVDHVDVSSDLESGKDFYDGLIDITRASDFVTISNSFIHDHFKASLIGHSDSNAAQDTGKLHVTYANNYWKNTNSRNPSVRFGTAHIFNNIFEDIGATGVNTRMGAKVLIESTSFSGASNPIVSRDSKTEGTANIKDVIGADLGTVKEGDFTSVPYQYELLGSANVAAVTRSAGQTLTFDGSVSAPAPAPEQPVESTPVEQPSPVESSPVEEAAPTETAPVAEDEEIEETCTRRRVKKAKKSLIAKMLRL</sequence>
<evidence type="ECO:0000313" key="8">
    <source>
        <dbReference type="EMBL" id="KAH7367472.1"/>
    </source>
</evidence>
<comment type="caution">
    <text evidence="8">The sequence shown here is derived from an EMBL/GenBank/DDBJ whole genome shotgun (WGS) entry which is preliminary data.</text>
</comment>
<evidence type="ECO:0000256" key="3">
    <source>
        <dbReference type="ARBA" id="ARBA00023239"/>
    </source>
</evidence>
<keyword evidence="4" id="KW-0964">Secreted</keyword>
<comment type="similarity">
    <text evidence="1 4">Belongs to the polysaccharide lyase 1 family.</text>
</comment>
<dbReference type="OrthoDB" id="1637350at2759"/>
<gene>
    <name evidence="8" type="ORF">B0T11DRAFT_252748</name>
</gene>
<dbReference type="InterPro" id="IPR011050">
    <property type="entry name" value="Pectin_lyase_fold/virulence"/>
</dbReference>
<keyword evidence="4" id="KW-0119">Carbohydrate metabolism</keyword>
<evidence type="ECO:0000256" key="5">
    <source>
        <dbReference type="SAM" id="MobiDB-lite"/>
    </source>
</evidence>
<keyword evidence="2 6" id="KW-0732">Signal</keyword>
<dbReference type="InterPro" id="IPR045032">
    <property type="entry name" value="PEL"/>
</dbReference>
<dbReference type="GO" id="GO:0000272">
    <property type="term" value="P:polysaccharide catabolic process"/>
    <property type="evidence" value="ECO:0007669"/>
    <property type="project" value="UniProtKB-KW"/>
</dbReference>
<dbReference type="EMBL" id="JAGPXD010000002">
    <property type="protein sequence ID" value="KAH7367472.1"/>
    <property type="molecule type" value="Genomic_DNA"/>
</dbReference>
<feature type="compositionally biased region" description="Low complexity" evidence="5">
    <location>
        <begin position="332"/>
        <end position="360"/>
    </location>
</feature>